<dbReference type="GO" id="GO:0030261">
    <property type="term" value="P:chromosome condensation"/>
    <property type="evidence" value="ECO:0007669"/>
    <property type="project" value="UniProtKB-KW"/>
</dbReference>
<sequence length="90" mass="9896">MNKTELIQAIADEAELSKHDAAEFVDAFISVVTQELKDGNDVTLVGFGVFNVSERAERQGRNPQTGETLTIPATKKPRFRPGKPLKEAVK</sequence>
<evidence type="ECO:0000256" key="5">
    <source>
        <dbReference type="SAM" id="MobiDB-lite"/>
    </source>
</evidence>
<dbReference type="PRINTS" id="PR01727">
    <property type="entry name" value="DNABINDINGHU"/>
</dbReference>
<dbReference type="FunFam" id="4.10.520.10:FF:000001">
    <property type="entry name" value="DNA-binding protein HU"/>
    <property type="match status" value="1"/>
</dbReference>
<dbReference type="PANTHER" id="PTHR33175:SF3">
    <property type="entry name" value="DNA-BINDING PROTEIN HU-BETA"/>
    <property type="match status" value="1"/>
</dbReference>
<dbReference type="GO" id="GO:0042802">
    <property type="term" value="F:identical protein binding"/>
    <property type="evidence" value="ECO:0007669"/>
    <property type="project" value="UniProtKB-ARBA"/>
</dbReference>
<evidence type="ECO:0000313" key="6">
    <source>
        <dbReference type="EMBL" id="DAD94926.1"/>
    </source>
</evidence>
<dbReference type="SUPFAM" id="SSF47729">
    <property type="entry name" value="IHF-like DNA-binding proteins"/>
    <property type="match status" value="1"/>
</dbReference>
<dbReference type="InterPro" id="IPR010992">
    <property type="entry name" value="IHF-like_DNA-bd_dom_sf"/>
</dbReference>
<dbReference type="GO" id="GO:0032991">
    <property type="term" value="C:protein-containing complex"/>
    <property type="evidence" value="ECO:0007669"/>
    <property type="project" value="UniProtKB-ARBA"/>
</dbReference>
<accession>A0A8S5NJK9</accession>
<dbReference type="SMART" id="SM00411">
    <property type="entry name" value="BHL"/>
    <property type="match status" value="1"/>
</dbReference>
<evidence type="ECO:0000256" key="2">
    <source>
        <dbReference type="ARBA" id="ARBA00023067"/>
    </source>
</evidence>
<feature type="region of interest" description="Disordered" evidence="5">
    <location>
        <begin position="56"/>
        <end position="90"/>
    </location>
</feature>
<dbReference type="PANTHER" id="PTHR33175">
    <property type="entry name" value="DNA-BINDING PROTEIN HU"/>
    <property type="match status" value="1"/>
</dbReference>
<name>A0A8S5NJK9_9CAUD</name>
<keyword evidence="3" id="KW-0238">DNA-binding</keyword>
<dbReference type="CDD" id="cd13831">
    <property type="entry name" value="HU"/>
    <property type="match status" value="1"/>
</dbReference>
<protein>
    <submittedName>
        <fullName evidence="6">DNA binding protein</fullName>
    </submittedName>
</protein>
<dbReference type="Gene3D" id="4.10.520.10">
    <property type="entry name" value="IHF-like DNA-binding proteins"/>
    <property type="match status" value="1"/>
</dbReference>
<keyword evidence="2" id="KW-0226">DNA condensation</keyword>
<dbReference type="GO" id="GO:0010467">
    <property type="term" value="P:gene expression"/>
    <property type="evidence" value="ECO:0007669"/>
    <property type="project" value="UniProtKB-ARBA"/>
</dbReference>
<dbReference type="InterPro" id="IPR000119">
    <property type="entry name" value="Hist_DNA-bd"/>
</dbReference>
<evidence type="ECO:0000256" key="1">
    <source>
        <dbReference type="ARBA" id="ARBA00010529"/>
    </source>
</evidence>
<dbReference type="GO" id="GO:0003677">
    <property type="term" value="F:DNA binding"/>
    <property type="evidence" value="ECO:0007669"/>
    <property type="project" value="UniProtKB-KW"/>
</dbReference>
<proteinExistence type="inferred from homology"/>
<evidence type="ECO:0000256" key="3">
    <source>
        <dbReference type="ARBA" id="ARBA00023125"/>
    </source>
</evidence>
<dbReference type="PROSITE" id="PS00045">
    <property type="entry name" value="HISTONE_LIKE"/>
    <property type="match status" value="1"/>
</dbReference>
<organism evidence="6">
    <name type="scientific">Siphoviridae sp. ctYgF8</name>
    <dbReference type="NCBI Taxonomy" id="2826378"/>
    <lineage>
        <taxon>Viruses</taxon>
        <taxon>Duplodnaviria</taxon>
        <taxon>Heunggongvirae</taxon>
        <taxon>Uroviricota</taxon>
        <taxon>Caudoviricetes</taxon>
    </lineage>
</organism>
<comment type="similarity">
    <text evidence="1 4">Belongs to the bacterial histone-like protein family.</text>
</comment>
<dbReference type="EMBL" id="BK015186">
    <property type="protein sequence ID" value="DAD94926.1"/>
    <property type="molecule type" value="Genomic_DNA"/>
</dbReference>
<dbReference type="Pfam" id="PF00216">
    <property type="entry name" value="Bac_DNA_binding"/>
    <property type="match status" value="1"/>
</dbReference>
<reference evidence="6" key="1">
    <citation type="journal article" date="2021" name="Proc. Natl. Acad. Sci. U.S.A.">
        <title>A Catalog of Tens of Thousands of Viruses from Human Metagenomes Reveals Hidden Associations with Chronic Diseases.</title>
        <authorList>
            <person name="Tisza M.J."/>
            <person name="Buck C.B."/>
        </authorList>
    </citation>
    <scope>NUCLEOTIDE SEQUENCE</scope>
    <source>
        <strain evidence="6">CtYgF8</strain>
    </source>
</reference>
<dbReference type="GO" id="GO:0030527">
    <property type="term" value="F:structural constituent of chromatin"/>
    <property type="evidence" value="ECO:0007669"/>
    <property type="project" value="InterPro"/>
</dbReference>
<dbReference type="InterPro" id="IPR020816">
    <property type="entry name" value="Histone-like_DNA-bd_CS"/>
</dbReference>
<evidence type="ECO:0000256" key="4">
    <source>
        <dbReference type="RuleBase" id="RU003939"/>
    </source>
</evidence>